<name>A0A089NZJ9_9HYPH</name>
<evidence type="ECO:0000313" key="1">
    <source>
        <dbReference type="EMBL" id="AIQ91945.1"/>
    </source>
</evidence>
<sequence>MHHAPASLFLSMPQRSIEYDPCCNREKVVVKPEIKKFDGLIPSTQLK</sequence>
<reference evidence="1 2" key="1">
    <citation type="journal article" date="2014" name="PLoS ONE">
        <title>Genome Information of Methylobacterium oryzae, a Plant-Probiotic Methylotroph in the Phyllosphere.</title>
        <authorList>
            <person name="Kwak M.J."/>
            <person name="Jeong H."/>
            <person name="Madhaiyan M."/>
            <person name="Lee Y."/>
            <person name="Sa T.M."/>
            <person name="Oh T.K."/>
            <person name="Kim J.F."/>
        </authorList>
    </citation>
    <scope>NUCLEOTIDE SEQUENCE [LARGE SCALE GENOMIC DNA]</scope>
    <source>
        <strain evidence="1 2">CBMB20</strain>
    </source>
</reference>
<protein>
    <submittedName>
        <fullName evidence="1">Protein of unassigned function</fullName>
    </submittedName>
</protein>
<evidence type="ECO:0000313" key="2">
    <source>
        <dbReference type="Proteomes" id="UP000029492"/>
    </source>
</evidence>
<dbReference type="STRING" id="693986.MOC_4190"/>
<accession>A0A089NZJ9</accession>
<gene>
    <name evidence="1" type="ORF">MOC_4190</name>
</gene>
<dbReference type="EMBL" id="CP003811">
    <property type="protein sequence ID" value="AIQ91945.1"/>
    <property type="molecule type" value="Genomic_DNA"/>
</dbReference>
<organism evidence="1 2">
    <name type="scientific">Methylobacterium oryzae CBMB20</name>
    <dbReference type="NCBI Taxonomy" id="693986"/>
    <lineage>
        <taxon>Bacteria</taxon>
        <taxon>Pseudomonadati</taxon>
        <taxon>Pseudomonadota</taxon>
        <taxon>Alphaproteobacteria</taxon>
        <taxon>Hyphomicrobiales</taxon>
        <taxon>Methylobacteriaceae</taxon>
        <taxon>Methylobacterium</taxon>
    </lineage>
</organism>
<dbReference type="AlphaFoldDB" id="A0A089NZJ9"/>
<dbReference type="Proteomes" id="UP000029492">
    <property type="component" value="Chromosome"/>
</dbReference>
<dbReference type="KEGG" id="mor:MOC_4190"/>
<dbReference type="HOGENOM" id="CLU_3170150_0_0_5"/>
<proteinExistence type="predicted"/>
<keyword evidence="2" id="KW-1185">Reference proteome</keyword>